<gene>
    <name evidence="9" type="ORF">BGZ70_000195</name>
</gene>
<feature type="zinc finger region" description="C3H1-type" evidence="5">
    <location>
        <begin position="587"/>
        <end position="614"/>
    </location>
</feature>
<keyword evidence="2" id="KW-0677">Repeat</keyword>
<feature type="region of interest" description="Disordered" evidence="6">
    <location>
        <begin position="327"/>
        <end position="346"/>
    </location>
</feature>
<evidence type="ECO:0000313" key="10">
    <source>
        <dbReference type="Proteomes" id="UP000738359"/>
    </source>
</evidence>
<feature type="compositionally biased region" description="Low complexity" evidence="6">
    <location>
        <begin position="427"/>
        <end position="438"/>
    </location>
</feature>
<dbReference type="InterPro" id="IPR001005">
    <property type="entry name" value="SANT/Myb"/>
</dbReference>
<feature type="zinc finger region" description="C3H1-type" evidence="5">
    <location>
        <begin position="661"/>
        <end position="684"/>
    </location>
</feature>
<keyword evidence="10" id="KW-1185">Reference proteome</keyword>
<dbReference type="GO" id="GO:0008270">
    <property type="term" value="F:zinc ion binding"/>
    <property type="evidence" value="ECO:0007669"/>
    <property type="project" value="UniProtKB-KW"/>
</dbReference>
<comment type="caution">
    <text evidence="9">The sequence shown here is derived from an EMBL/GenBank/DDBJ whole genome shotgun (WGS) entry which is preliminary data.</text>
</comment>
<feature type="domain" description="C3H1-type" evidence="7">
    <location>
        <begin position="631"/>
        <end position="658"/>
    </location>
</feature>
<feature type="domain" description="C3H1-type" evidence="7">
    <location>
        <begin position="661"/>
        <end position="684"/>
    </location>
</feature>
<feature type="domain" description="HTH myb-type" evidence="8">
    <location>
        <begin position="228"/>
        <end position="267"/>
    </location>
</feature>
<dbReference type="Gene3D" id="3.30.1370.210">
    <property type="match status" value="1"/>
</dbReference>
<evidence type="ECO:0000256" key="5">
    <source>
        <dbReference type="PROSITE-ProRule" id="PRU00723"/>
    </source>
</evidence>
<evidence type="ECO:0000313" key="9">
    <source>
        <dbReference type="EMBL" id="KAF9953578.1"/>
    </source>
</evidence>
<sequence length="762" mass="83309">MKQSAPLLHAAGESSSADSKVGSSQNSTTPDLMRSAWSPEEKTLLANLVRQGLHVQDIHSYFPHRTICTLDTRICQLRKQIFKTDSMSKDEIREMRRRSKGSFKHWTADEDAWLMRRIANGSPEDGRLGRTATSCKRRWAIIDPEAKLLHGTWSEEESRKLLQAVCKQLNASDKGSVTMLKEGDHGLKDMDSLQLHNVDWKVVAEAVGTRSNIQCRSHAYKNQRSGCKGRWEPDELRRLEIGLQRHGQDWHKLAELVNTRSAYQVKQNQPSTHMQSLDSFESAVLPSLDTSVVDGPRKHRRVRQPAAAPVCSSSIAAVGAEAGAAAQQATTTAPKPATQPAKSPKGISSLVPDMAVAAAAAFAIPTPSITPSPLPSVNKNVAEAAPALTATDAAAATTATKKKRKNKKRKNNQGAAVDPSTTETSGATAPKATQPAKTGLKTPAQGTASHPKPGLNKNNNKRKQSHHTHGDGQDEGKFKKVHKKDTQKYIRGLDARPELVGVSKEEDFSSLLLKHVEHSNKILQRDLELQSKKMLEDQKKQGELLAAQAALLSNPSALPSNSKKPTPDAARNQRQNQQQRKKDTTPFVPRRDCVYFLKGHCLHETTCKFKHDVEAQAAALAETKLLEAEKKKARGVCKYAIAGSCTNGDQCQFSHNLKEQPCAFYHLFGKCDTGLQCRFGHDPITEVELEVLRETFRKKSEAAAELKAAQGASAAQGESETQPSSVDLSHYGTQGVSIEGTLEIPTTTDSWTTPALLQTGTI</sequence>
<dbReference type="InterPro" id="IPR009057">
    <property type="entry name" value="Homeodomain-like_sf"/>
</dbReference>
<organism evidence="9 10">
    <name type="scientific">Mortierella alpina</name>
    <name type="common">Oleaginous fungus</name>
    <name type="synonym">Mortierella renispora</name>
    <dbReference type="NCBI Taxonomy" id="64518"/>
    <lineage>
        <taxon>Eukaryota</taxon>
        <taxon>Fungi</taxon>
        <taxon>Fungi incertae sedis</taxon>
        <taxon>Mucoromycota</taxon>
        <taxon>Mortierellomycotina</taxon>
        <taxon>Mortierellomycetes</taxon>
        <taxon>Mortierellales</taxon>
        <taxon>Mortierellaceae</taxon>
        <taxon>Mortierella</taxon>
    </lineage>
</organism>
<dbReference type="OrthoDB" id="2143914at2759"/>
<evidence type="ECO:0000259" key="8">
    <source>
        <dbReference type="PROSITE" id="PS51294"/>
    </source>
</evidence>
<dbReference type="PROSITE" id="PS51294">
    <property type="entry name" value="HTH_MYB"/>
    <property type="match status" value="1"/>
</dbReference>
<feature type="zinc finger region" description="C3H1-type" evidence="5">
    <location>
        <begin position="631"/>
        <end position="658"/>
    </location>
</feature>
<dbReference type="SMART" id="SM00356">
    <property type="entry name" value="ZnF_C3H1"/>
    <property type="match status" value="3"/>
</dbReference>
<dbReference type="GO" id="GO:0045892">
    <property type="term" value="P:negative regulation of DNA-templated transcription"/>
    <property type="evidence" value="ECO:0007669"/>
    <property type="project" value="InterPro"/>
</dbReference>
<protein>
    <submittedName>
        <fullName evidence="9">Uncharacterized protein</fullName>
    </submittedName>
</protein>
<dbReference type="Pfam" id="PF18044">
    <property type="entry name" value="zf-CCCH_4"/>
    <property type="match status" value="1"/>
</dbReference>
<reference evidence="9" key="1">
    <citation type="journal article" date="2020" name="Fungal Divers.">
        <title>Resolving the Mortierellaceae phylogeny through synthesis of multi-gene phylogenetics and phylogenomics.</title>
        <authorList>
            <person name="Vandepol N."/>
            <person name="Liber J."/>
            <person name="Desiro A."/>
            <person name="Na H."/>
            <person name="Kennedy M."/>
            <person name="Barry K."/>
            <person name="Grigoriev I.V."/>
            <person name="Miller A.N."/>
            <person name="O'Donnell K."/>
            <person name="Stajich J.E."/>
            <person name="Bonito G."/>
        </authorList>
    </citation>
    <scope>NUCLEOTIDE SEQUENCE</scope>
    <source>
        <strain evidence="9">CK1249</strain>
    </source>
</reference>
<dbReference type="InterPro" id="IPR036855">
    <property type="entry name" value="Znf_CCCH_sf"/>
</dbReference>
<evidence type="ECO:0000259" key="7">
    <source>
        <dbReference type="PROSITE" id="PS50103"/>
    </source>
</evidence>
<keyword evidence="1 5" id="KW-0479">Metal-binding</keyword>
<proteinExistence type="predicted"/>
<dbReference type="EMBL" id="JAAAHY010001032">
    <property type="protein sequence ID" value="KAF9953578.1"/>
    <property type="molecule type" value="Genomic_DNA"/>
</dbReference>
<evidence type="ECO:0000256" key="6">
    <source>
        <dbReference type="SAM" id="MobiDB-lite"/>
    </source>
</evidence>
<evidence type="ECO:0000256" key="3">
    <source>
        <dbReference type="ARBA" id="ARBA00022771"/>
    </source>
</evidence>
<keyword evidence="4 5" id="KW-0862">Zinc</keyword>
<dbReference type="SUPFAM" id="SSF46689">
    <property type="entry name" value="Homeodomain-like"/>
    <property type="match status" value="2"/>
</dbReference>
<name>A0A9P6IYC4_MORAP</name>
<evidence type="ECO:0000256" key="4">
    <source>
        <dbReference type="ARBA" id="ARBA00022833"/>
    </source>
</evidence>
<dbReference type="Proteomes" id="UP000738359">
    <property type="component" value="Unassembled WGS sequence"/>
</dbReference>
<feature type="compositionally biased region" description="Low complexity" evidence="6">
    <location>
        <begin position="709"/>
        <end position="720"/>
    </location>
</feature>
<accession>A0A9P6IYC4</accession>
<dbReference type="GO" id="GO:0003723">
    <property type="term" value="F:RNA binding"/>
    <property type="evidence" value="ECO:0007669"/>
    <property type="project" value="InterPro"/>
</dbReference>
<dbReference type="PANTHER" id="PTHR13119:SF12">
    <property type="entry name" value="PROTEIN SUPPRESSOR OF SABLE"/>
    <property type="match status" value="1"/>
</dbReference>
<evidence type="ECO:0000256" key="1">
    <source>
        <dbReference type="ARBA" id="ARBA00022723"/>
    </source>
</evidence>
<dbReference type="GO" id="GO:0005634">
    <property type="term" value="C:nucleus"/>
    <property type="evidence" value="ECO:0007669"/>
    <property type="project" value="TreeGrafter"/>
</dbReference>
<keyword evidence="3 5" id="KW-0863">Zinc-finger</keyword>
<feature type="region of interest" description="Disordered" evidence="6">
    <location>
        <begin position="709"/>
        <end position="730"/>
    </location>
</feature>
<feature type="region of interest" description="Disordered" evidence="6">
    <location>
        <begin position="1"/>
        <end position="35"/>
    </location>
</feature>
<feature type="compositionally biased region" description="Polar residues" evidence="6">
    <location>
        <begin position="13"/>
        <end position="30"/>
    </location>
</feature>
<dbReference type="InterPro" id="IPR000571">
    <property type="entry name" value="Znf_CCCH"/>
</dbReference>
<dbReference type="InterPro" id="IPR045124">
    <property type="entry name" value="Su(sable)-like"/>
</dbReference>
<feature type="compositionally biased region" description="Low complexity" evidence="6">
    <location>
        <begin position="327"/>
        <end position="341"/>
    </location>
</feature>
<dbReference type="Gene3D" id="1.10.10.60">
    <property type="entry name" value="Homeodomain-like"/>
    <property type="match status" value="2"/>
</dbReference>
<dbReference type="InterPro" id="IPR041367">
    <property type="entry name" value="Znf-CCCH_4"/>
</dbReference>
<dbReference type="AlphaFoldDB" id="A0A9P6IYC4"/>
<dbReference type="CDD" id="cd00167">
    <property type="entry name" value="SANT"/>
    <property type="match status" value="2"/>
</dbReference>
<feature type="compositionally biased region" description="Polar residues" evidence="6">
    <location>
        <begin position="721"/>
        <end position="730"/>
    </location>
</feature>
<dbReference type="Pfam" id="PF00249">
    <property type="entry name" value="Myb_DNA-binding"/>
    <property type="match status" value="1"/>
</dbReference>
<dbReference type="SUPFAM" id="SSF90229">
    <property type="entry name" value="CCCH zinc finger"/>
    <property type="match status" value="2"/>
</dbReference>
<dbReference type="SMART" id="SM00717">
    <property type="entry name" value="SANT"/>
    <property type="match status" value="3"/>
</dbReference>
<feature type="compositionally biased region" description="Basic and acidic residues" evidence="6">
    <location>
        <begin position="468"/>
        <end position="483"/>
    </location>
</feature>
<feature type="region of interest" description="Disordered" evidence="6">
    <location>
        <begin position="554"/>
        <end position="584"/>
    </location>
</feature>
<feature type="domain" description="C3H1-type" evidence="7">
    <location>
        <begin position="587"/>
        <end position="614"/>
    </location>
</feature>
<feature type="region of interest" description="Disordered" evidence="6">
    <location>
        <begin position="393"/>
        <end position="483"/>
    </location>
</feature>
<evidence type="ECO:0000256" key="2">
    <source>
        <dbReference type="ARBA" id="ARBA00022737"/>
    </source>
</evidence>
<dbReference type="PANTHER" id="PTHR13119">
    <property type="entry name" value="ZINC FINGER CCCH DOMAIN-CONTAINING PROTEI"/>
    <property type="match status" value="1"/>
</dbReference>
<feature type="compositionally biased region" description="Basic residues" evidence="6">
    <location>
        <begin position="400"/>
        <end position="411"/>
    </location>
</feature>
<dbReference type="PROSITE" id="PS50103">
    <property type="entry name" value="ZF_C3H1"/>
    <property type="match status" value="3"/>
</dbReference>
<dbReference type="InterPro" id="IPR017930">
    <property type="entry name" value="Myb_dom"/>
</dbReference>